<feature type="region of interest" description="Disordered" evidence="1">
    <location>
        <begin position="1"/>
        <end position="52"/>
    </location>
</feature>
<dbReference type="Proteomes" id="UP001612415">
    <property type="component" value="Unassembled WGS sequence"/>
</dbReference>
<sequence length="52" mass="5605">MRRRRTAVPAGTDSAFHRHDAGARGDDGTTRLRLNAAPQAAHSPGVQERQAL</sequence>
<feature type="compositionally biased region" description="Basic and acidic residues" evidence="1">
    <location>
        <begin position="15"/>
        <end position="30"/>
    </location>
</feature>
<dbReference type="EMBL" id="JBITDC010000004">
    <property type="protein sequence ID" value="MFI5675615.1"/>
    <property type="molecule type" value="Genomic_DNA"/>
</dbReference>
<dbReference type="RefSeq" id="WP_398656394.1">
    <property type="nucleotide sequence ID" value="NZ_JBITDC010000004.1"/>
</dbReference>
<protein>
    <submittedName>
        <fullName evidence="2">Uncharacterized protein</fullName>
    </submittedName>
</protein>
<keyword evidence="3" id="KW-1185">Reference proteome</keyword>
<evidence type="ECO:0000313" key="3">
    <source>
        <dbReference type="Proteomes" id="UP001612415"/>
    </source>
</evidence>
<gene>
    <name evidence="2" type="ORF">ACIA8P_13205</name>
</gene>
<reference evidence="2 3" key="1">
    <citation type="submission" date="2024-10" db="EMBL/GenBank/DDBJ databases">
        <title>The Natural Products Discovery Center: Release of the First 8490 Sequenced Strains for Exploring Actinobacteria Biosynthetic Diversity.</title>
        <authorList>
            <person name="Kalkreuter E."/>
            <person name="Kautsar S.A."/>
            <person name="Yang D."/>
            <person name="Bader C.D."/>
            <person name="Teijaro C.N."/>
            <person name="Fluegel L."/>
            <person name="Davis C.M."/>
            <person name="Simpson J.R."/>
            <person name="Lauterbach L."/>
            <person name="Steele A.D."/>
            <person name="Gui C."/>
            <person name="Meng S."/>
            <person name="Li G."/>
            <person name="Viehrig K."/>
            <person name="Ye F."/>
            <person name="Su P."/>
            <person name="Kiefer A.F."/>
            <person name="Nichols A."/>
            <person name="Cepeda A.J."/>
            <person name="Yan W."/>
            <person name="Fan B."/>
            <person name="Jiang Y."/>
            <person name="Adhikari A."/>
            <person name="Zheng C.-J."/>
            <person name="Schuster L."/>
            <person name="Cowan T.M."/>
            <person name="Smanski M.J."/>
            <person name="Chevrette M.G."/>
            <person name="De Carvalho L.P.S."/>
            <person name="Shen B."/>
        </authorList>
    </citation>
    <scope>NUCLEOTIDE SEQUENCE [LARGE SCALE GENOMIC DNA]</scope>
    <source>
        <strain evidence="2 3">NPDC051599</strain>
    </source>
</reference>
<organism evidence="2 3">
    <name type="scientific">Streptomyces cellulosae</name>
    <dbReference type="NCBI Taxonomy" id="1968"/>
    <lineage>
        <taxon>Bacteria</taxon>
        <taxon>Bacillati</taxon>
        <taxon>Actinomycetota</taxon>
        <taxon>Actinomycetes</taxon>
        <taxon>Kitasatosporales</taxon>
        <taxon>Streptomycetaceae</taxon>
        <taxon>Streptomyces</taxon>
    </lineage>
</organism>
<evidence type="ECO:0000256" key="1">
    <source>
        <dbReference type="SAM" id="MobiDB-lite"/>
    </source>
</evidence>
<name>A0ABW7XZU1_STRCE</name>
<evidence type="ECO:0000313" key="2">
    <source>
        <dbReference type="EMBL" id="MFI5675615.1"/>
    </source>
</evidence>
<comment type="caution">
    <text evidence="2">The sequence shown here is derived from an EMBL/GenBank/DDBJ whole genome shotgun (WGS) entry which is preliminary data.</text>
</comment>
<proteinExistence type="predicted"/>
<accession>A0ABW7XZU1</accession>